<evidence type="ECO:0000256" key="3">
    <source>
        <dbReference type="ARBA" id="ARBA00022692"/>
    </source>
</evidence>
<dbReference type="RefSeq" id="WP_108601647.1">
    <property type="nucleotide sequence ID" value="NZ_CP026604.1"/>
</dbReference>
<dbReference type="GO" id="GO:0005886">
    <property type="term" value="C:plasma membrane"/>
    <property type="evidence" value="ECO:0007669"/>
    <property type="project" value="UniProtKB-SubCell"/>
</dbReference>
<dbReference type="PANTHER" id="PTHR43738">
    <property type="entry name" value="ABC TRANSPORTER, MEMBRANE PROTEIN"/>
    <property type="match status" value="1"/>
</dbReference>
<feature type="transmembrane region" description="Helical" evidence="6">
    <location>
        <begin position="15"/>
        <end position="34"/>
    </location>
</feature>
<dbReference type="Pfam" id="PF02687">
    <property type="entry name" value="FtsX"/>
    <property type="match status" value="1"/>
</dbReference>
<dbReference type="InterPro" id="IPR051125">
    <property type="entry name" value="ABC-4/HrtB_transporter"/>
</dbReference>
<feature type="transmembrane region" description="Helical" evidence="6">
    <location>
        <begin position="319"/>
        <end position="352"/>
    </location>
</feature>
<accession>A0A2S0VMW8</accession>
<proteinExistence type="predicted"/>
<evidence type="ECO:0000256" key="4">
    <source>
        <dbReference type="ARBA" id="ARBA00022989"/>
    </source>
</evidence>
<keyword evidence="5 6" id="KW-0472">Membrane</keyword>
<dbReference type="Pfam" id="PF12704">
    <property type="entry name" value="MacB_PCD"/>
    <property type="match status" value="1"/>
</dbReference>
<feature type="domain" description="MacB-like periplasmic core" evidence="8">
    <location>
        <begin position="18"/>
        <end position="247"/>
    </location>
</feature>
<dbReference type="KEGG" id="cate:C2869_03575"/>
<dbReference type="InterPro" id="IPR003838">
    <property type="entry name" value="ABC3_permease_C"/>
</dbReference>
<sequence length="401" mass="44280">MFAKLAFKSLVDRKGSVLLTVLAMTVSVFVLLGVEQIRYQAKESFAKSVSGVDLIVGAKTGSLNLLLYSVFRMGSPTNNISWQAYQEVASNPLVDWAVPMMLGDSHQGYRVLGTTPEYFSQFSYGNKHKLSFAHGQAFNQLFDVVLGAEVAKKLQYKLGDKLVLAHGVARNSFSLHKDKPFQVVGILAPTGTPVDQTLHVSLAGIEAIHANWQQNRRSGVNQDPKAITAFMLGLKSRMATFRVQRAINTYKKEPLLAILPGVALSELWRMMSVLENTLRLVSVLILFAAILGLSAMLLASIRERKQEIYLLRVMGARPWFLFVLIELEALLITLLSVLLGIVSLYLTLIFASDYLATEFGLFIQIQALSTNAWYLIASILVAAVIVSAIPSLQAYKRARKG</sequence>
<gene>
    <name evidence="9" type="ORF">C2869_03575</name>
</gene>
<name>A0A2S0VMW8_9ALTE</name>
<comment type="subcellular location">
    <subcellularLocation>
        <location evidence="1">Cell membrane</location>
        <topology evidence="1">Multi-pass membrane protein</topology>
    </subcellularLocation>
</comment>
<keyword evidence="2" id="KW-1003">Cell membrane</keyword>
<feature type="transmembrane region" description="Helical" evidence="6">
    <location>
        <begin position="280"/>
        <end position="299"/>
    </location>
</feature>
<evidence type="ECO:0000313" key="10">
    <source>
        <dbReference type="Proteomes" id="UP000244441"/>
    </source>
</evidence>
<dbReference type="EMBL" id="CP026604">
    <property type="protein sequence ID" value="AWB65571.1"/>
    <property type="molecule type" value="Genomic_DNA"/>
</dbReference>
<keyword evidence="4 6" id="KW-1133">Transmembrane helix</keyword>
<dbReference type="Proteomes" id="UP000244441">
    <property type="component" value="Chromosome"/>
</dbReference>
<evidence type="ECO:0000256" key="5">
    <source>
        <dbReference type="ARBA" id="ARBA00023136"/>
    </source>
</evidence>
<evidence type="ECO:0000256" key="1">
    <source>
        <dbReference type="ARBA" id="ARBA00004651"/>
    </source>
</evidence>
<dbReference type="PANTHER" id="PTHR43738:SF2">
    <property type="entry name" value="ABC TRANSPORTER PERMEASE"/>
    <property type="match status" value="1"/>
</dbReference>
<evidence type="ECO:0000259" key="8">
    <source>
        <dbReference type="Pfam" id="PF12704"/>
    </source>
</evidence>
<feature type="domain" description="ABC3 transporter permease C-terminal" evidence="7">
    <location>
        <begin position="280"/>
        <end position="396"/>
    </location>
</feature>
<evidence type="ECO:0000259" key="7">
    <source>
        <dbReference type="Pfam" id="PF02687"/>
    </source>
</evidence>
<evidence type="ECO:0000313" key="9">
    <source>
        <dbReference type="EMBL" id="AWB65571.1"/>
    </source>
</evidence>
<protein>
    <submittedName>
        <fullName evidence="9">Peptide ABC transporter permease</fullName>
    </submittedName>
</protein>
<dbReference type="AlphaFoldDB" id="A0A2S0VMW8"/>
<keyword evidence="3 6" id="KW-0812">Transmembrane</keyword>
<dbReference type="OrthoDB" id="9784014at2"/>
<evidence type="ECO:0000256" key="6">
    <source>
        <dbReference type="SAM" id="Phobius"/>
    </source>
</evidence>
<reference evidence="9 10" key="1">
    <citation type="submission" date="2018-01" db="EMBL/GenBank/DDBJ databases">
        <title>Genome sequence of a Cantenovulum-like bacteria.</title>
        <authorList>
            <person name="Tan W.R."/>
            <person name="Lau N.-S."/>
            <person name="Go F."/>
            <person name="Amirul A.-A.A."/>
        </authorList>
    </citation>
    <scope>NUCLEOTIDE SEQUENCE [LARGE SCALE GENOMIC DNA]</scope>
    <source>
        <strain evidence="9 10">CCB-QB4</strain>
    </source>
</reference>
<feature type="transmembrane region" description="Helical" evidence="6">
    <location>
        <begin position="372"/>
        <end position="392"/>
    </location>
</feature>
<organism evidence="9 10">
    <name type="scientific">Saccharobesus litoralis</name>
    <dbReference type="NCBI Taxonomy" id="2172099"/>
    <lineage>
        <taxon>Bacteria</taxon>
        <taxon>Pseudomonadati</taxon>
        <taxon>Pseudomonadota</taxon>
        <taxon>Gammaproteobacteria</taxon>
        <taxon>Alteromonadales</taxon>
        <taxon>Alteromonadaceae</taxon>
        <taxon>Saccharobesus</taxon>
    </lineage>
</organism>
<keyword evidence="10" id="KW-1185">Reference proteome</keyword>
<evidence type="ECO:0000256" key="2">
    <source>
        <dbReference type="ARBA" id="ARBA00022475"/>
    </source>
</evidence>
<dbReference type="InterPro" id="IPR025857">
    <property type="entry name" value="MacB_PCD"/>
</dbReference>